<sequence>MKKKPIIGITSSIMDIEIKGEINPAVHTNHQYVKSVTEIGGIPIVIPVSNEDMAKEYVNLCDGIIFTSGEDVDPSRYNQDPSDELQKINFARDETELPLVKYAVDKKIPIMGTCRGLAIINVALGGTMKQHLESEHHQEAYRKLPTHEINIEEDSQLFHLFGEKKAMVNSKHHQAVDQLADSLTVAATSEDNVIEAVEAKKKNQFILGLQFHPEELFAVDTKMLNLLMRFREACEKKG</sequence>
<dbReference type="Pfam" id="PF07722">
    <property type="entry name" value="Peptidase_C26"/>
    <property type="match status" value="1"/>
</dbReference>
<protein>
    <submittedName>
        <fullName evidence="1">Gamma-glutamyl-gamma-aminobutyrate hydrolase family protein</fullName>
    </submittedName>
</protein>
<accession>A0ABV8GZE3</accession>
<dbReference type="PROSITE" id="PS51273">
    <property type="entry name" value="GATASE_TYPE_1"/>
    <property type="match status" value="1"/>
</dbReference>
<organism evidence="1 2">
    <name type="scientific">Oceanobacillus longus</name>
    <dbReference type="NCBI Taxonomy" id="930120"/>
    <lineage>
        <taxon>Bacteria</taxon>
        <taxon>Bacillati</taxon>
        <taxon>Bacillota</taxon>
        <taxon>Bacilli</taxon>
        <taxon>Bacillales</taxon>
        <taxon>Bacillaceae</taxon>
        <taxon>Oceanobacillus</taxon>
    </lineage>
</organism>
<evidence type="ECO:0000313" key="2">
    <source>
        <dbReference type="Proteomes" id="UP001595772"/>
    </source>
</evidence>
<dbReference type="PANTHER" id="PTHR43235">
    <property type="entry name" value="GLUTAMINE AMIDOTRANSFERASE PB2B2.05-RELATED"/>
    <property type="match status" value="1"/>
</dbReference>
<name>A0ABV8GZE3_9BACI</name>
<dbReference type="PANTHER" id="PTHR43235:SF1">
    <property type="entry name" value="GLUTAMINE AMIDOTRANSFERASE PB2B2.05-RELATED"/>
    <property type="match status" value="1"/>
</dbReference>
<dbReference type="InterPro" id="IPR011697">
    <property type="entry name" value="Peptidase_C26"/>
</dbReference>
<gene>
    <name evidence="1" type="ORF">ACFOUV_06205</name>
</gene>
<proteinExistence type="predicted"/>
<dbReference type="GO" id="GO:0016787">
    <property type="term" value="F:hydrolase activity"/>
    <property type="evidence" value="ECO:0007669"/>
    <property type="project" value="UniProtKB-KW"/>
</dbReference>
<comment type="caution">
    <text evidence="1">The sequence shown here is derived from an EMBL/GenBank/DDBJ whole genome shotgun (WGS) entry which is preliminary data.</text>
</comment>
<dbReference type="CDD" id="cd01745">
    <property type="entry name" value="GATase1_2"/>
    <property type="match status" value="1"/>
</dbReference>
<keyword evidence="1" id="KW-0378">Hydrolase</keyword>
<dbReference type="InterPro" id="IPR044668">
    <property type="entry name" value="PuuD-like"/>
</dbReference>
<keyword evidence="2" id="KW-1185">Reference proteome</keyword>
<evidence type="ECO:0000313" key="1">
    <source>
        <dbReference type="EMBL" id="MFC4023416.1"/>
    </source>
</evidence>
<dbReference type="SUPFAM" id="SSF52317">
    <property type="entry name" value="Class I glutamine amidotransferase-like"/>
    <property type="match status" value="1"/>
</dbReference>
<dbReference type="Proteomes" id="UP001595772">
    <property type="component" value="Unassembled WGS sequence"/>
</dbReference>
<dbReference type="Gene3D" id="3.40.50.880">
    <property type="match status" value="1"/>
</dbReference>
<dbReference type="InterPro" id="IPR029062">
    <property type="entry name" value="Class_I_gatase-like"/>
</dbReference>
<dbReference type="EMBL" id="JBHSAO010000003">
    <property type="protein sequence ID" value="MFC4023416.1"/>
    <property type="molecule type" value="Genomic_DNA"/>
</dbReference>
<reference evidence="2" key="1">
    <citation type="journal article" date="2019" name="Int. J. Syst. Evol. Microbiol.">
        <title>The Global Catalogue of Microorganisms (GCM) 10K type strain sequencing project: providing services to taxonomists for standard genome sequencing and annotation.</title>
        <authorList>
            <consortium name="The Broad Institute Genomics Platform"/>
            <consortium name="The Broad Institute Genome Sequencing Center for Infectious Disease"/>
            <person name="Wu L."/>
            <person name="Ma J."/>
        </authorList>
    </citation>
    <scope>NUCLEOTIDE SEQUENCE [LARGE SCALE GENOMIC DNA]</scope>
    <source>
        <strain evidence="2">IBRC-M 10703</strain>
    </source>
</reference>
<dbReference type="RefSeq" id="WP_379495923.1">
    <property type="nucleotide sequence ID" value="NZ_JBHSAO010000003.1"/>
</dbReference>